<evidence type="ECO:0000259" key="1">
    <source>
        <dbReference type="Pfam" id="PF01408"/>
    </source>
</evidence>
<protein>
    <submittedName>
        <fullName evidence="3">Oxidoreductase, NAD-binding domain protein</fullName>
    </submittedName>
</protein>
<evidence type="ECO:0000313" key="3">
    <source>
        <dbReference type="EMBL" id="EMY76351.1"/>
    </source>
</evidence>
<evidence type="ECO:0000259" key="2">
    <source>
        <dbReference type="Pfam" id="PF22725"/>
    </source>
</evidence>
<dbReference type="GO" id="GO:0000166">
    <property type="term" value="F:nucleotide binding"/>
    <property type="evidence" value="ECO:0007669"/>
    <property type="project" value="InterPro"/>
</dbReference>
<dbReference type="RefSeq" id="WP_003009883.1">
    <property type="nucleotide sequence ID" value="NZ_AOHC02000052.1"/>
</dbReference>
<dbReference type="AlphaFoldDB" id="N1W7Z2"/>
<dbReference type="Proteomes" id="UP000012313">
    <property type="component" value="Unassembled WGS sequence"/>
</dbReference>
<dbReference type="SUPFAM" id="SSF51735">
    <property type="entry name" value="NAD(P)-binding Rossmann-fold domains"/>
    <property type="match status" value="1"/>
</dbReference>
<comment type="caution">
    <text evidence="3">The sequence shown here is derived from an EMBL/GenBank/DDBJ whole genome shotgun (WGS) entry which is preliminary data.</text>
</comment>
<dbReference type="Pfam" id="PF01408">
    <property type="entry name" value="GFO_IDH_MocA"/>
    <property type="match status" value="1"/>
</dbReference>
<dbReference type="InterPro" id="IPR055170">
    <property type="entry name" value="GFO_IDH_MocA-like_dom"/>
</dbReference>
<dbReference type="STRING" id="1218598.LEP1GSC060_1543"/>
<dbReference type="InterPro" id="IPR036291">
    <property type="entry name" value="NAD(P)-bd_dom_sf"/>
</dbReference>
<organism evidence="3 4">
    <name type="scientific">Leptospira weilii serovar Ranarum str. ICFT</name>
    <dbReference type="NCBI Taxonomy" id="1218598"/>
    <lineage>
        <taxon>Bacteria</taxon>
        <taxon>Pseudomonadati</taxon>
        <taxon>Spirochaetota</taxon>
        <taxon>Spirochaetia</taxon>
        <taxon>Leptospirales</taxon>
        <taxon>Leptospiraceae</taxon>
        <taxon>Leptospira</taxon>
    </lineage>
</organism>
<dbReference type="Pfam" id="PF22725">
    <property type="entry name" value="GFO_IDH_MocA_C3"/>
    <property type="match status" value="1"/>
</dbReference>
<sequence length="372" mass="41449">MDKKNILNQKNAKVAIIGCGRVSGHHCKSIIETEGAELVAVCDLDEKKSNAYRDQYGAKAYTNYHKMLIENPEINTVAVITPSGMHYEHALEILEKYNKNLIVEKPTFMKPSQLDQVFEAAKRKGLSIFPVFQNRHNLAVQRVKKGLLSGELGKIRIISVRVRWCRPQHYYDLAAWRGTFAMDGGCLTNQGIHHIDLMRYFGGNVNEVCSKMKTMGANIEVEDTVVASVLFNNGALGSVEVTTAARPIDFEASLSIVCENGLAQIGGIAVNELQIYTPDPSACTQNSEDFSGNVYGKGHGKLYQEIVDFYQKNILFSVSYEDAKSTIQLLNAFYLADERRGWARADESNESNRLGIANEELANLYRTPALVN</sequence>
<dbReference type="SUPFAM" id="SSF55347">
    <property type="entry name" value="Glyceraldehyde-3-phosphate dehydrogenase-like, C-terminal domain"/>
    <property type="match status" value="1"/>
</dbReference>
<keyword evidence="4" id="KW-1185">Reference proteome</keyword>
<accession>N1W7Z2</accession>
<dbReference type="Gene3D" id="3.40.50.720">
    <property type="entry name" value="NAD(P)-binding Rossmann-like Domain"/>
    <property type="match status" value="1"/>
</dbReference>
<dbReference type="OrthoDB" id="9815825at2"/>
<dbReference type="PANTHER" id="PTHR43249">
    <property type="entry name" value="UDP-N-ACETYL-2-AMINO-2-DEOXY-D-GLUCURONATE OXIDASE"/>
    <property type="match status" value="1"/>
</dbReference>
<dbReference type="PANTHER" id="PTHR43249:SF1">
    <property type="entry name" value="D-GLUCOSIDE 3-DEHYDROGENASE"/>
    <property type="match status" value="1"/>
</dbReference>
<name>N1W7Z2_9LEPT</name>
<dbReference type="Gene3D" id="3.30.360.10">
    <property type="entry name" value="Dihydrodipicolinate Reductase, domain 2"/>
    <property type="match status" value="1"/>
</dbReference>
<evidence type="ECO:0000313" key="4">
    <source>
        <dbReference type="Proteomes" id="UP000012313"/>
    </source>
</evidence>
<feature type="domain" description="GFO/IDH/MocA-like oxidoreductase" evidence="2">
    <location>
        <begin position="140"/>
        <end position="262"/>
    </location>
</feature>
<feature type="domain" description="Gfo/Idh/MocA-like oxidoreductase N-terminal" evidence="1">
    <location>
        <begin position="13"/>
        <end position="128"/>
    </location>
</feature>
<dbReference type="InterPro" id="IPR000683">
    <property type="entry name" value="Gfo/Idh/MocA-like_OxRdtase_N"/>
</dbReference>
<proteinExistence type="predicted"/>
<reference evidence="3" key="1">
    <citation type="submission" date="2013-03" db="EMBL/GenBank/DDBJ databases">
        <authorList>
            <person name="Harkins D.M."/>
            <person name="Durkin A.S."/>
            <person name="Brinkac L.M."/>
            <person name="Haft D.H."/>
            <person name="Selengut J.D."/>
            <person name="Sanka R."/>
            <person name="DePew J."/>
            <person name="Purushe J."/>
            <person name="Hartskeerl R.A."/>
            <person name="Ahmed A."/>
            <person name="van der Linden H."/>
            <person name="Goris M.G.A."/>
            <person name="Vinetz J.M."/>
            <person name="Sutton G.G."/>
            <person name="Nierman W.C."/>
            <person name="Fouts D.E."/>
        </authorList>
    </citation>
    <scope>NUCLEOTIDE SEQUENCE [LARGE SCALE GENOMIC DNA]</scope>
    <source>
        <strain evidence="3">ICFT</strain>
    </source>
</reference>
<gene>
    <name evidence="3" type="ORF">LEP1GSC060_1543</name>
</gene>
<dbReference type="EMBL" id="AOHC02000052">
    <property type="protein sequence ID" value="EMY76351.1"/>
    <property type="molecule type" value="Genomic_DNA"/>
</dbReference>
<dbReference type="InterPro" id="IPR052515">
    <property type="entry name" value="Gfo/Idh/MocA_Oxidoreductase"/>
</dbReference>